<reference evidence="4" key="1">
    <citation type="journal article" date="2019" name="Int. J. Syst. Evol. Microbiol.">
        <title>The Global Catalogue of Microorganisms (GCM) 10K type strain sequencing project: providing services to taxonomists for standard genome sequencing and annotation.</title>
        <authorList>
            <consortium name="The Broad Institute Genomics Platform"/>
            <consortium name="The Broad Institute Genome Sequencing Center for Infectious Disease"/>
            <person name="Wu L."/>
            <person name="Ma J."/>
        </authorList>
    </citation>
    <scope>NUCLEOTIDE SEQUENCE [LARGE SCALE GENOMIC DNA]</scope>
    <source>
        <strain evidence="4">CCUG 54523</strain>
    </source>
</reference>
<evidence type="ECO:0000259" key="2">
    <source>
        <dbReference type="Pfam" id="PF08450"/>
    </source>
</evidence>
<comment type="caution">
    <text evidence="3">The sequence shown here is derived from an EMBL/GenBank/DDBJ whole genome shotgun (WGS) entry which is preliminary data.</text>
</comment>
<evidence type="ECO:0000313" key="4">
    <source>
        <dbReference type="Proteomes" id="UP001597055"/>
    </source>
</evidence>
<dbReference type="InterPro" id="IPR013658">
    <property type="entry name" value="SGL"/>
</dbReference>
<dbReference type="Pfam" id="PF08450">
    <property type="entry name" value="SGL"/>
    <property type="match status" value="1"/>
</dbReference>
<protein>
    <submittedName>
        <fullName evidence="3">SMP-30/gluconolactonase/LRE family protein</fullName>
    </submittedName>
</protein>
<dbReference type="Gene3D" id="2.120.10.30">
    <property type="entry name" value="TolB, C-terminal domain"/>
    <property type="match status" value="1"/>
</dbReference>
<dbReference type="PANTHER" id="PTHR10907:SF47">
    <property type="entry name" value="REGUCALCIN"/>
    <property type="match status" value="1"/>
</dbReference>
<accession>A0ABW3AG19</accession>
<organism evidence="3 4">
    <name type="scientific">Microbacterium insulae</name>
    <dbReference type="NCBI Taxonomy" id="483014"/>
    <lineage>
        <taxon>Bacteria</taxon>
        <taxon>Bacillati</taxon>
        <taxon>Actinomycetota</taxon>
        <taxon>Actinomycetes</taxon>
        <taxon>Micrococcales</taxon>
        <taxon>Microbacteriaceae</taxon>
        <taxon>Microbacterium</taxon>
    </lineage>
</organism>
<dbReference type="InterPro" id="IPR005511">
    <property type="entry name" value="SMP-30"/>
</dbReference>
<name>A0ABW3AG19_9MICO</name>
<feature type="domain" description="SMP-30/Gluconolactonase/LRE-like region" evidence="2">
    <location>
        <begin position="16"/>
        <end position="259"/>
    </location>
</feature>
<dbReference type="Proteomes" id="UP001597055">
    <property type="component" value="Unassembled WGS sequence"/>
</dbReference>
<comment type="similarity">
    <text evidence="1">Belongs to the SMP-30/CGR1 family.</text>
</comment>
<proteinExistence type="inferred from homology"/>
<sequence length="304" mass="31763">MTTFASLPATPAMFELAEGVIFDAAADVVRWVDIWKGEVLAGRLSGDRIEDIGAIRLGQTVGAVALASDGGLLLAAARGLATVSPTGDVSIGPDLLGDRRNVRLNDGAVDPHGRFVVGTLALGDETGTEVLLRIAPDGTVETLRDGLRLSNGVAFSPDGATIYHVDTLANTVSEHSYGEGVFDHEEPWAVVLEDLPHHPDGLTVSADGSLWIAQWGGGCVRRHAPTGELLDIVTVDASQVSCPAFVGADLDILAITTAQEGLASWSDQSGAVFLADVEAAGLPAPAWLGDTTTPYWHQQKEASR</sequence>
<evidence type="ECO:0000256" key="1">
    <source>
        <dbReference type="ARBA" id="ARBA00008853"/>
    </source>
</evidence>
<keyword evidence="4" id="KW-1185">Reference proteome</keyword>
<gene>
    <name evidence="3" type="ORF">ACFQ0P_03975</name>
</gene>
<dbReference type="SUPFAM" id="SSF63829">
    <property type="entry name" value="Calcium-dependent phosphotriesterase"/>
    <property type="match status" value="1"/>
</dbReference>
<dbReference type="EMBL" id="JBHTII010000001">
    <property type="protein sequence ID" value="MFD0789546.1"/>
    <property type="molecule type" value="Genomic_DNA"/>
</dbReference>
<evidence type="ECO:0000313" key="3">
    <source>
        <dbReference type="EMBL" id="MFD0789546.1"/>
    </source>
</evidence>
<dbReference type="PRINTS" id="PR01790">
    <property type="entry name" value="SMP30FAMILY"/>
</dbReference>
<dbReference type="InterPro" id="IPR011042">
    <property type="entry name" value="6-blade_b-propeller_TolB-like"/>
</dbReference>
<dbReference type="RefSeq" id="WP_204980618.1">
    <property type="nucleotide sequence ID" value="NZ_JBHTII010000001.1"/>
</dbReference>
<dbReference type="PANTHER" id="PTHR10907">
    <property type="entry name" value="REGUCALCIN"/>
    <property type="match status" value="1"/>
</dbReference>